<evidence type="ECO:0000259" key="9">
    <source>
        <dbReference type="SMART" id="SM00650"/>
    </source>
</evidence>
<dbReference type="InterPro" id="IPR029063">
    <property type="entry name" value="SAM-dependent_MTases_sf"/>
</dbReference>
<evidence type="ECO:0000256" key="8">
    <source>
        <dbReference type="PROSITE-ProRule" id="PRU01026"/>
    </source>
</evidence>
<dbReference type="Gene3D" id="3.40.50.150">
    <property type="entry name" value="Vaccinia Virus protein VP39"/>
    <property type="match status" value="1"/>
</dbReference>
<dbReference type="PROSITE" id="PS01131">
    <property type="entry name" value="RRNA_A_DIMETH"/>
    <property type="match status" value="1"/>
</dbReference>
<evidence type="ECO:0000256" key="7">
    <source>
        <dbReference type="HAMAP-Rule" id="MF_00607"/>
    </source>
</evidence>
<keyword evidence="3 7" id="KW-0489">Methyltransferase</keyword>
<feature type="binding site" evidence="7 8">
    <location>
        <position position="28"/>
    </location>
    <ligand>
        <name>S-adenosyl-L-methionine</name>
        <dbReference type="ChEBI" id="CHEBI:59789"/>
    </ligand>
</feature>
<dbReference type="NCBIfam" id="TIGR00755">
    <property type="entry name" value="ksgA"/>
    <property type="match status" value="1"/>
</dbReference>
<dbReference type="PROSITE" id="PS51689">
    <property type="entry name" value="SAM_RNA_A_N6_MT"/>
    <property type="match status" value="1"/>
</dbReference>
<dbReference type="InterPro" id="IPR023165">
    <property type="entry name" value="rRNA_Ade_diMease-like_C"/>
</dbReference>
<comment type="caution">
    <text evidence="10">The sequence shown here is derived from an EMBL/GenBank/DDBJ whole genome shotgun (WGS) entry which is preliminary data.</text>
</comment>
<dbReference type="PANTHER" id="PTHR11727:SF7">
    <property type="entry name" value="DIMETHYLADENOSINE TRANSFERASE-RELATED"/>
    <property type="match status" value="1"/>
</dbReference>
<evidence type="ECO:0000256" key="4">
    <source>
        <dbReference type="ARBA" id="ARBA00022679"/>
    </source>
</evidence>
<reference evidence="10 11" key="1">
    <citation type="submission" date="2018-04" db="EMBL/GenBank/DDBJ databases">
        <title>Genomic Encyclopedia of Archaeal and Bacterial Type Strains, Phase II (KMG-II): from individual species to whole genera.</title>
        <authorList>
            <person name="Goeker M."/>
        </authorList>
    </citation>
    <scope>NUCLEOTIDE SEQUENCE [LARGE SCALE GENOMIC DNA]</scope>
    <source>
        <strain evidence="10 11">DSM 45169</strain>
    </source>
</reference>
<dbReference type="AlphaFoldDB" id="A0A2T4Z241"/>
<comment type="function">
    <text evidence="7">Specifically dimethylates two adjacent adenosines (A1518 and A1519) in the loop of a conserved hairpin near the 3'-end of 16S rRNA in the 30S particle. May play a critical role in biogenesis of 30S subunits.</text>
</comment>
<feature type="binding site" evidence="7 8">
    <location>
        <position position="76"/>
    </location>
    <ligand>
        <name>S-adenosyl-L-methionine</name>
        <dbReference type="ChEBI" id="CHEBI:59789"/>
    </ligand>
</feature>
<dbReference type="HAMAP" id="MF_00607">
    <property type="entry name" value="16SrRNA_methyltr_A"/>
    <property type="match status" value="1"/>
</dbReference>
<gene>
    <name evidence="7" type="primary">rsmA</name>
    <name evidence="7" type="synonym">ksgA</name>
    <name evidence="10" type="ORF">C8J48_3487</name>
</gene>
<protein>
    <recommendedName>
        <fullName evidence="7">Ribosomal RNA small subunit methyltransferase A</fullName>
        <ecNumber evidence="7">2.1.1.182</ecNumber>
    </recommendedName>
    <alternativeName>
        <fullName evidence="7">16S rRNA (adenine(1518)-N(6)/adenine(1519)-N(6))-dimethyltransferase</fullName>
    </alternativeName>
    <alternativeName>
        <fullName evidence="7">16S rRNA dimethyladenosine transferase</fullName>
    </alternativeName>
    <alternativeName>
        <fullName evidence="7">16S rRNA dimethylase</fullName>
    </alternativeName>
    <alternativeName>
        <fullName evidence="7">S-adenosylmethionine-6-N', N'-adenosyl(rRNA) dimethyltransferase</fullName>
    </alternativeName>
</protein>
<keyword evidence="4 7" id="KW-0808">Transferase</keyword>
<dbReference type="InterPro" id="IPR011530">
    <property type="entry name" value="rRNA_adenine_dimethylase"/>
</dbReference>
<comment type="subcellular location">
    <subcellularLocation>
        <location evidence="7">Cytoplasm</location>
    </subcellularLocation>
</comment>
<evidence type="ECO:0000256" key="2">
    <source>
        <dbReference type="ARBA" id="ARBA00022552"/>
    </source>
</evidence>
<evidence type="ECO:0000256" key="3">
    <source>
        <dbReference type="ARBA" id="ARBA00022603"/>
    </source>
</evidence>
<feature type="binding site" evidence="7 8">
    <location>
        <position position="126"/>
    </location>
    <ligand>
        <name>S-adenosyl-L-methionine</name>
        <dbReference type="ChEBI" id="CHEBI:59789"/>
    </ligand>
</feature>
<comment type="similarity">
    <text evidence="7">Belongs to the class I-like SAM-binding methyltransferase superfamily. rRNA adenine N(6)-methyltransferase family. RsmA subfamily.</text>
</comment>
<feature type="binding site" evidence="7 8">
    <location>
        <position position="55"/>
    </location>
    <ligand>
        <name>S-adenosyl-L-methionine</name>
        <dbReference type="ChEBI" id="CHEBI:59789"/>
    </ligand>
</feature>
<keyword evidence="5 7" id="KW-0949">S-adenosyl-L-methionine</keyword>
<dbReference type="Pfam" id="PF00398">
    <property type="entry name" value="RrnaAD"/>
    <property type="match status" value="1"/>
</dbReference>
<evidence type="ECO:0000256" key="5">
    <source>
        <dbReference type="ARBA" id="ARBA00022691"/>
    </source>
</evidence>
<evidence type="ECO:0000256" key="6">
    <source>
        <dbReference type="ARBA" id="ARBA00022884"/>
    </source>
</evidence>
<evidence type="ECO:0000256" key="1">
    <source>
        <dbReference type="ARBA" id="ARBA00022490"/>
    </source>
</evidence>
<sequence>MTANWITAQTRDILARHGIQLKKSLGQNFLTDQRVLDRMIEAAELNHSSGVLEIGPGIGALTQRLAMEATRVVAVELDQRLVPVLQELFVDQAHVSIVHGDALKVDLAALIRDELGEGTRPSVVANLPYYITSPILMRLLEQKLPLNNIVVMIQKEVAERLTAEPGTKAYGSITVAVRYYTEPEWVCRVPSHVFVPRPQVDSAVIRLKVRHRPPVQVNNEELFFRIIRAAFNQRRKTLSNALSSLLSNRREKAPLIEAMTASGIDPQRRGETLSLEEFARLANRLDEQVFPRIS</sequence>
<feature type="domain" description="Ribosomal RNA adenine methylase transferase N-terminal" evidence="9">
    <location>
        <begin position="35"/>
        <end position="211"/>
    </location>
</feature>
<evidence type="ECO:0000313" key="10">
    <source>
        <dbReference type="EMBL" id="PTM54833.1"/>
    </source>
</evidence>
<feature type="binding site" evidence="7 8">
    <location>
        <position position="101"/>
    </location>
    <ligand>
        <name>S-adenosyl-L-methionine</name>
        <dbReference type="ChEBI" id="CHEBI:59789"/>
    </ligand>
</feature>
<dbReference type="OrthoDB" id="9814755at2"/>
<keyword evidence="11" id="KW-1185">Reference proteome</keyword>
<keyword evidence="1 7" id="KW-0963">Cytoplasm</keyword>
<proteinExistence type="inferred from homology"/>
<dbReference type="SUPFAM" id="SSF53335">
    <property type="entry name" value="S-adenosyl-L-methionine-dependent methyltransferases"/>
    <property type="match status" value="1"/>
</dbReference>
<evidence type="ECO:0000313" key="11">
    <source>
        <dbReference type="Proteomes" id="UP000241639"/>
    </source>
</evidence>
<dbReference type="Gene3D" id="1.10.8.100">
    <property type="entry name" value="Ribosomal RNA adenine dimethylase-like, domain 2"/>
    <property type="match status" value="1"/>
</dbReference>
<dbReference type="Proteomes" id="UP000241639">
    <property type="component" value="Unassembled WGS sequence"/>
</dbReference>
<feature type="binding site" evidence="7 8">
    <location>
        <position position="30"/>
    </location>
    <ligand>
        <name>S-adenosyl-L-methionine</name>
        <dbReference type="ChEBI" id="CHEBI:59789"/>
    </ligand>
</feature>
<dbReference type="PANTHER" id="PTHR11727">
    <property type="entry name" value="DIMETHYLADENOSINE TRANSFERASE"/>
    <property type="match status" value="1"/>
</dbReference>
<dbReference type="CDD" id="cd02440">
    <property type="entry name" value="AdoMet_MTases"/>
    <property type="match status" value="1"/>
</dbReference>
<comment type="catalytic activity">
    <reaction evidence="7">
        <text>adenosine(1518)/adenosine(1519) in 16S rRNA + 4 S-adenosyl-L-methionine = N(6)-dimethyladenosine(1518)/N(6)-dimethyladenosine(1519) in 16S rRNA + 4 S-adenosyl-L-homocysteine + 4 H(+)</text>
        <dbReference type="Rhea" id="RHEA:19609"/>
        <dbReference type="Rhea" id="RHEA-COMP:10232"/>
        <dbReference type="Rhea" id="RHEA-COMP:10233"/>
        <dbReference type="ChEBI" id="CHEBI:15378"/>
        <dbReference type="ChEBI" id="CHEBI:57856"/>
        <dbReference type="ChEBI" id="CHEBI:59789"/>
        <dbReference type="ChEBI" id="CHEBI:74411"/>
        <dbReference type="ChEBI" id="CHEBI:74493"/>
        <dbReference type="EC" id="2.1.1.182"/>
    </reaction>
</comment>
<dbReference type="FunFam" id="1.10.8.100:FF:000001">
    <property type="entry name" value="Ribosomal RNA small subunit methyltransferase A"/>
    <property type="match status" value="1"/>
</dbReference>
<dbReference type="SMART" id="SM00650">
    <property type="entry name" value="rADc"/>
    <property type="match status" value="1"/>
</dbReference>
<organism evidence="10 11">
    <name type="scientific">Desmospora activa DSM 45169</name>
    <dbReference type="NCBI Taxonomy" id="1121389"/>
    <lineage>
        <taxon>Bacteria</taxon>
        <taxon>Bacillati</taxon>
        <taxon>Bacillota</taxon>
        <taxon>Bacilli</taxon>
        <taxon>Bacillales</taxon>
        <taxon>Thermoactinomycetaceae</taxon>
        <taxon>Desmospora</taxon>
    </lineage>
</organism>
<dbReference type="GO" id="GO:0003723">
    <property type="term" value="F:RNA binding"/>
    <property type="evidence" value="ECO:0007669"/>
    <property type="project" value="UniProtKB-UniRule"/>
</dbReference>
<dbReference type="FunFam" id="3.40.50.150:FF:000023">
    <property type="entry name" value="Ribosomal RNA small subunit methyltransferase A"/>
    <property type="match status" value="1"/>
</dbReference>
<keyword evidence="6 7" id="KW-0694">RNA-binding</keyword>
<dbReference type="InterPro" id="IPR001737">
    <property type="entry name" value="KsgA/Erm"/>
</dbReference>
<dbReference type="InterPro" id="IPR020598">
    <property type="entry name" value="rRNA_Ade_methylase_Trfase_N"/>
</dbReference>
<name>A0A2T4Z241_9BACL</name>
<dbReference type="GO" id="GO:0005829">
    <property type="term" value="C:cytosol"/>
    <property type="evidence" value="ECO:0007669"/>
    <property type="project" value="TreeGrafter"/>
</dbReference>
<dbReference type="EC" id="2.1.1.182" evidence="7"/>
<keyword evidence="2 7" id="KW-0698">rRNA processing</keyword>
<dbReference type="EMBL" id="PZZP01000003">
    <property type="protein sequence ID" value="PTM54833.1"/>
    <property type="molecule type" value="Genomic_DNA"/>
</dbReference>
<dbReference type="InterPro" id="IPR020596">
    <property type="entry name" value="rRNA_Ade_Mease_Trfase_CS"/>
</dbReference>
<accession>A0A2T4Z241</accession>
<dbReference type="GO" id="GO:0052908">
    <property type="term" value="F:16S rRNA (adenine(1518)-N(6)/adenine(1519)-N(6))-dimethyltransferase activity"/>
    <property type="evidence" value="ECO:0007669"/>
    <property type="project" value="UniProtKB-EC"/>
</dbReference>
<dbReference type="RefSeq" id="WP_107728452.1">
    <property type="nucleotide sequence ID" value="NZ_PZZP01000003.1"/>
</dbReference>